<evidence type="ECO:0000256" key="2">
    <source>
        <dbReference type="ARBA" id="ARBA00022801"/>
    </source>
</evidence>
<protein>
    <recommendedName>
        <fullName evidence="4">USP domain-containing protein</fullName>
    </recommendedName>
</protein>
<evidence type="ECO:0000256" key="3">
    <source>
        <dbReference type="SAM" id="MobiDB-lite"/>
    </source>
</evidence>
<dbReference type="EMBL" id="DS985241">
    <property type="protein sequence ID" value="EDV28588.1"/>
    <property type="molecule type" value="Genomic_DNA"/>
</dbReference>
<dbReference type="PROSITE" id="PS50235">
    <property type="entry name" value="USP_3"/>
    <property type="match status" value="1"/>
</dbReference>
<dbReference type="CTD" id="6749005"/>
<keyword evidence="1" id="KW-0833">Ubl conjugation pathway</keyword>
<dbReference type="HOGENOM" id="CLU_406176_0_0_1"/>
<gene>
    <name evidence="5" type="ORF">TRIADDRAFT_51661</name>
</gene>
<keyword evidence="6" id="KW-1185">Reference proteome</keyword>
<reference evidence="5 6" key="1">
    <citation type="journal article" date="2008" name="Nature">
        <title>The Trichoplax genome and the nature of placozoans.</title>
        <authorList>
            <person name="Srivastava M."/>
            <person name="Begovic E."/>
            <person name="Chapman J."/>
            <person name="Putnam N.H."/>
            <person name="Hellsten U."/>
            <person name="Kawashima T."/>
            <person name="Kuo A."/>
            <person name="Mitros T."/>
            <person name="Salamov A."/>
            <person name="Carpenter M.L."/>
            <person name="Signorovitch A.Y."/>
            <person name="Moreno M.A."/>
            <person name="Kamm K."/>
            <person name="Grimwood J."/>
            <person name="Schmutz J."/>
            <person name="Shapiro H."/>
            <person name="Grigoriev I.V."/>
            <person name="Buss L.W."/>
            <person name="Schierwater B."/>
            <person name="Dellaporta S.L."/>
            <person name="Rokhsar D.S."/>
        </authorList>
    </citation>
    <scope>NUCLEOTIDE SEQUENCE [LARGE SCALE GENOMIC DNA]</scope>
    <source>
        <strain evidence="5 6">Grell-BS-1999</strain>
    </source>
</reference>
<evidence type="ECO:0000259" key="4">
    <source>
        <dbReference type="PROSITE" id="PS50235"/>
    </source>
</evidence>
<evidence type="ECO:0000313" key="5">
    <source>
        <dbReference type="EMBL" id="EDV28588.1"/>
    </source>
</evidence>
<name>B3RKF4_TRIAD</name>
<dbReference type="InterPro" id="IPR038765">
    <property type="entry name" value="Papain-like_cys_pep_sf"/>
</dbReference>
<dbReference type="GO" id="GO:0016579">
    <property type="term" value="P:protein deubiquitination"/>
    <property type="evidence" value="ECO:0007669"/>
    <property type="project" value="InterPro"/>
</dbReference>
<dbReference type="Pfam" id="PF00443">
    <property type="entry name" value="UCH"/>
    <property type="match status" value="1"/>
</dbReference>
<dbReference type="GO" id="GO:0004843">
    <property type="term" value="F:cysteine-type deubiquitinase activity"/>
    <property type="evidence" value="ECO:0007669"/>
    <property type="project" value="InterPro"/>
</dbReference>
<dbReference type="AlphaFoldDB" id="B3RKF4"/>
<dbReference type="OrthoDB" id="205782at2759"/>
<evidence type="ECO:0000313" key="6">
    <source>
        <dbReference type="Proteomes" id="UP000009022"/>
    </source>
</evidence>
<dbReference type="eggNOG" id="KOG1887">
    <property type="taxonomic scope" value="Eukaryota"/>
</dbReference>
<sequence>MESGCSTLSSKGLDNQPGENNCFLNSVIQALWHIDIFRDSLHNLKDDRQKSNNIIEALQVIFDNYKYCDFQVLKPDYLRRVLAKLNVDRFQLGQTNDAVECYEYILDKIHEHSTTDVDSATCEDDGCITHKKFTLTLINHRICPYCEATSEPEPLRIPLLYLNVSELVNEIYIPSGRDNDFRNITFGKMLRSVLATKESCPGNCRNIIKSECYLTNCPEIVSIGFSWSTKSAPRSTIQSLLYVIQTRISLNDVFSKVLDENAAQTTIDLNTMVVYYGMHYATFCHHTRYKKWILCDDAHIRDVGQTFEDVIQSCIRNCYQPVLLIYTNSSGKPMDPIPSTSDTDQLVSENRRVNEVVTGQLIDLEDSTSTGSIPKSDSRSYIESQSNYGDSYDGVDILQTSRVSKGGSTSSTITRSREPYEADDDLANTVTRLQQWSVTGKISKGQQMINRDISNKLGVQATQTNPLPSNAWTDSHIRKLPSNYKYYDKNSSYGRQFSGSDATSNSSGRSDDGLSFVTAPASYNHHRTTEDSSNSEITDPRHPVSSPKYHSVYTAKVNNEDEYSQKMTRTNYGERSNVLAGHHYQRKDPVQVNDNPRSSNQINQFATISKRNHSLDSCVIAASCGQLDQARTLCNSALDFYCRSRSLDDLDKHLHEHADELMCCCSDVKAKLDELSK</sequence>
<dbReference type="InterPro" id="IPR052398">
    <property type="entry name" value="Ubiquitin_hydrolase_53/54"/>
</dbReference>
<feature type="region of interest" description="Disordered" evidence="3">
    <location>
        <begin position="498"/>
        <end position="549"/>
    </location>
</feature>
<dbReference type="InterPro" id="IPR001394">
    <property type="entry name" value="Peptidase_C19_UCH"/>
</dbReference>
<dbReference type="GeneID" id="6749005"/>
<dbReference type="STRING" id="10228.B3RKF4"/>
<dbReference type="SUPFAM" id="SSF54001">
    <property type="entry name" value="Cysteine proteinases"/>
    <property type="match status" value="1"/>
</dbReference>
<evidence type="ECO:0000256" key="1">
    <source>
        <dbReference type="ARBA" id="ARBA00022786"/>
    </source>
</evidence>
<dbReference type="PANTHER" id="PTHR22975:SF9">
    <property type="entry name" value="ECHINUS SPLICE FORM 3"/>
    <property type="match status" value="1"/>
</dbReference>
<dbReference type="Gene3D" id="3.90.70.10">
    <property type="entry name" value="Cysteine proteinases"/>
    <property type="match status" value="1"/>
</dbReference>
<dbReference type="PANTHER" id="PTHR22975">
    <property type="entry name" value="UBIQUITIN SPECIFIC PROTEINASE"/>
    <property type="match status" value="1"/>
</dbReference>
<dbReference type="Proteomes" id="UP000009022">
    <property type="component" value="Unassembled WGS sequence"/>
</dbReference>
<accession>B3RKF4</accession>
<keyword evidence="2" id="KW-0378">Hydrolase</keyword>
<feature type="region of interest" description="Disordered" evidence="3">
    <location>
        <begin position="367"/>
        <end position="387"/>
    </location>
</feature>
<dbReference type="KEGG" id="tad:TRIADDRAFT_51661"/>
<proteinExistence type="predicted"/>
<dbReference type="InterPro" id="IPR028889">
    <property type="entry name" value="USP"/>
</dbReference>
<organism evidence="5 6">
    <name type="scientific">Trichoplax adhaerens</name>
    <name type="common">Trichoplax reptans</name>
    <dbReference type="NCBI Taxonomy" id="10228"/>
    <lineage>
        <taxon>Eukaryota</taxon>
        <taxon>Metazoa</taxon>
        <taxon>Placozoa</taxon>
        <taxon>Uniplacotomia</taxon>
        <taxon>Trichoplacea</taxon>
        <taxon>Trichoplacidae</taxon>
        <taxon>Trichoplax</taxon>
    </lineage>
</organism>
<feature type="domain" description="USP" evidence="4">
    <location>
        <begin position="11"/>
        <end position="329"/>
    </location>
</feature>
<dbReference type="RefSeq" id="XP_002107790.1">
    <property type="nucleotide sequence ID" value="XM_002107754.1"/>
</dbReference>
<feature type="compositionally biased region" description="Polar residues" evidence="3">
    <location>
        <begin position="498"/>
        <end position="508"/>
    </location>
</feature>
<dbReference type="PhylomeDB" id="B3RKF4"/>
<dbReference type="InParanoid" id="B3RKF4"/>